<name>A0A409XUE3_PSICY</name>
<dbReference type="InParanoid" id="A0A409XUE3"/>
<dbReference type="InterPro" id="IPR032675">
    <property type="entry name" value="LRR_dom_sf"/>
</dbReference>
<accession>A0A409XUE3</accession>
<dbReference type="EMBL" id="NHYD01000343">
    <property type="protein sequence ID" value="PPQ94452.1"/>
    <property type="molecule type" value="Genomic_DNA"/>
</dbReference>
<evidence type="ECO:0000313" key="1">
    <source>
        <dbReference type="EMBL" id="PPQ94452.1"/>
    </source>
</evidence>
<comment type="caution">
    <text evidence="1">The sequence shown here is derived from an EMBL/GenBank/DDBJ whole genome shotgun (WGS) entry which is preliminary data.</text>
</comment>
<evidence type="ECO:0000313" key="2">
    <source>
        <dbReference type="Proteomes" id="UP000283269"/>
    </source>
</evidence>
<proteinExistence type="predicted"/>
<gene>
    <name evidence="1" type="ORF">CVT25_002543</name>
</gene>
<sequence>MSSIINILPFEVISMIIDIIAKQDTRTNTKNTKRKFKSLKACSLTCQALLPLCRAYIFHSIEFHDSSNPTGRSGTPRFIKLINTTPEIAQYIRELRYGMRCDEEFPLLASALDHITKLQSLAIYFKGITGDWRSMDATTRSSLLRVMHLPTVVCLDLKNIARFAMDELIPCINLKRLYLEYFRLVEGDKISSEVEMNPPTKPIHLQKLHLAYCTMLSILAMLEQKWADGRPVLDLQELKEVYLDLPNVAQLEISYAGDVTSAVKILSYTRHLKTMEFTVSTNSVDAVSAVSLISPCLTTLKTLSLVINHNSVDSPSNPYLAGDEWKELEYVLTSPGWSSLHQVDLYIVALRSADIANQMKTLPNTQFPGLSSTFLALLSSEF</sequence>
<dbReference type="Proteomes" id="UP000283269">
    <property type="component" value="Unassembled WGS sequence"/>
</dbReference>
<evidence type="ECO:0008006" key="3">
    <source>
        <dbReference type="Google" id="ProtNLM"/>
    </source>
</evidence>
<dbReference type="SUPFAM" id="SSF52047">
    <property type="entry name" value="RNI-like"/>
    <property type="match status" value="1"/>
</dbReference>
<protein>
    <recommendedName>
        <fullName evidence="3">F-box domain-containing protein</fullName>
    </recommendedName>
</protein>
<organism evidence="1 2">
    <name type="scientific">Psilocybe cyanescens</name>
    <dbReference type="NCBI Taxonomy" id="93625"/>
    <lineage>
        <taxon>Eukaryota</taxon>
        <taxon>Fungi</taxon>
        <taxon>Dikarya</taxon>
        <taxon>Basidiomycota</taxon>
        <taxon>Agaricomycotina</taxon>
        <taxon>Agaricomycetes</taxon>
        <taxon>Agaricomycetidae</taxon>
        <taxon>Agaricales</taxon>
        <taxon>Agaricineae</taxon>
        <taxon>Strophariaceae</taxon>
        <taxon>Psilocybe</taxon>
    </lineage>
</organism>
<dbReference type="OrthoDB" id="2745898at2759"/>
<reference evidence="1 2" key="1">
    <citation type="journal article" date="2018" name="Evol. Lett.">
        <title>Horizontal gene cluster transfer increased hallucinogenic mushroom diversity.</title>
        <authorList>
            <person name="Reynolds H.T."/>
            <person name="Vijayakumar V."/>
            <person name="Gluck-Thaler E."/>
            <person name="Korotkin H.B."/>
            <person name="Matheny P.B."/>
            <person name="Slot J.C."/>
        </authorList>
    </citation>
    <scope>NUCLEOTIDE SEQUENCE [LARGE SCALE GENOMIC DNA]</scope>
    <source>
        <strain evidence="1 2">2631</strain>
    </source>
</reference>
<dbReference type="Gene3D" id="3.80.10.10">
    <property type="entry name" value="Ribonuclease Inhibitor"/>
    <property type="match status" value="1"/>
</dbReference>
<dbReference type="AlphaFoldDB" id="A0A409XUE3"/>
<keyword evidence="2" id="KW-1185">Reference proteome</keyword>